<protein>
    <recommendedName>
        <fullName evidence="9">Type II secretion system protein GspG C-terminal domain-containing protein</fullName>
    </recommendedName>
</protein>
<dbReference type="AlphaFoldDB" id="A0A2M7UF57"/>
<keyword evidence="4 6" id="KW-1133">Transmembrane helix</keyword>
<dbReference type="SUPFAM" id="SSF54523">
    <property type="entry name" value="Pili subunits"/>
    <property type="match status" value="1"/>
</dbReference>
<reference evidence="8" key="1">
    <citation type="submission" date="2017-09" db="EMBL/GenBank/DDBJ databases">
        <title>Depth-based differentiation of microbial function through sediment-hosted aquifers and enrichment of novel symbionts in the deep terrestrial subsurface.</title>
        <authorList>
            <person name="Probst A.J."/>
            <person name="Ladd B."/>
            <person name="Jarett J.K."/>
            <person name="Geller-Mcgrath D.E."/>
            <person name="Sieber C.M.K."/>
            <person name="Emerson J.B."/>
            <person name="Anantharaman K."/>
            <person name="Thomas B.C."/>
            <person name="Malmstrom R."/>
            <person name="Stieglmeier M."/>
            <person name="Klingl A."/>
            <person name="Woyke T."/>
            <person name="Ryan C.M."/>
            <person name="Banfield J.F."/>
        </authorList>
    </citation>
    <scope>NUCLEOTIDE SEQUENCE [LARGE SCALE GENOMIC DNA]</scope>
</reference>
<dbReference type="GO" id="GO:0016020">
    <property type="term" value="C:membrane"/>
    <property type="evidence" value="ECO:0007669"/>
    <property type="project" value="UniProtKB-SubCell"/>
</dbReference>
<dbReference type="NCBIfam" id="TIGR02532">
    <property type="entry name" value="IV_pilin_GFxxxE"/>
    <property type="match status" value="1"/>
</dbReference>
<evidence type="ECO:0000313" key="8">
    <source>
        <dbReference type="Proteomes" id="UP000229805"/>
    </source>
</evidence>
<dbReference type="PANTHER" id="PTHR30093:SF44">
    <property type="entry name" value="TYPE II SECRETION SYSTEM CORE PROTEIN G"/>
    <property type="match status" value="1"/>
</dbReference>
<accession>A0A2M7UF57</accession>
<dbReference type="GO" id="GO:0015627">
    <property type="term" value="C:type II protein secretion system complex"/>
    <property type="evidence" value="ECO:0007669"/>
    <property type="project" value="InterPro"/>
</dbReference>
<organism evidence="7 8">
    <name type="scientific">Candidatus Portnoybacteria bacterium CG_4_10_14_0_2_um_filter_44_20</name>
    <dbReference type="NCBI Taxonomy" id="1974799"/>
    <lineage>
        <taxon>Bacteria</taxon>
        <taxon>Candidatus Portnoyibacteriota</taxon>
    </lineage>
</organism>
<feature type="transmembrane region" description="Helical" evidence="6">
    <location>
        <begin position="30"/>
        <end position="53"/>
    </location>
</feature>
<evidence type="ECO:0000256" key="4">
    <source>
        <dbReference type="ARBA" id="ARBA00022989"/>
    </source>
</evidence>
<keyword evidence="5 6" id="KW-0472">Membrane</keyword>
<name>A0A2M7UF57_9BACT</name>
<dbReference type="EMBL" id="PFOG01000136">
    <property type="protein sequence ID" value="PIZ69875.1"/>
    <property type="molecule type" value="Genomic_DNA"/>
</dbReference>
<evidence type="ECO:0000256" key="6">
    <source>
        <dbReference type="SAM" id="Phobius"/>
    </source>
</evidence>
<sequence>MSQNKYSLSGPVRDGAVAKFSTSSNDKRGFTLIELLVVIAIIGLLASIVLVSLNSARKKGRTAKRIAELRQIQTALEMYYDTNNSYPNSGGEWRSECSGGGGFSASNVIPGLVPTYMPVFPSDPSMNKSANTAC</sequence>
<dbReference type="Pfam" id="PF07963">
    <property type="entry name" value="N_methyl"/>
    <property type="match status" value="1"/>
</dbReference>
<evidence type="ECO:0008006" key="9">
    <source>
        <dbReference type="Google" id="ProtNLM"/>
    </source>
</evidence>
<dbReference type="InterPro" id="IPR012902">
    <property type="entry name" value="N_methyl_site"/>
</dbReference>
<dbReference type="Proteomes" id="UP000229805">
    <property type="component" value="Unassembled WGS sequence"/>
</dbReference>
<evidence type="ECO:0000256" key="5">
    <source>
        <dbReference type="ARBA" id="ARBA00023136"/>
    </source>
</evidence>
<dbReference type="InterPro" id="IPR000983">
    <property type="entry name" value="Bac_GSPG_pilin"/>
</dbReference>
<dbReference type="InterPro" id="IPR045584">
    <property type="entry name" value="Pilin-like"/>
</dbReference>
<proteinExistence type="predicted"/>
<evidence type="ECO:0000256" key="3">
    <source>
        <dbReference type="ARBA" id="ARBA00022692"/>
    </source>
</evidence>
<dbReference type="GO" id="GO:0015628">
    <property type="term" value="P:protein secretion by the type II secretion system"/>
    <property type="evidence" value="ECO:0007669"/>
    <property type="project" value="InterPro"/>
</dbReference>
<dbReference type="PROSITE" id="PS00409">
    <property type="entry name" value="PROKAR_NTER_METHYL"/>
    <property type="match status" value="1"/>
</dbReference>
<feature type="non-terminal residue" evidence="7">
    <location>
        <position position="134"/>
    </location>
</feature>
<evidence type="ECO:0000256" key="1">
    <source>
        <dbReference type="ARBA" id="ARBA00004167"/>
    </source>
</evidence>
<dbReference type="PANTHER" id="PTHR30093">
    <property type="entry name" value="GENERAL SECRETION PATHWAY PROTEIN G"/>
    <property type="match status" value="1"/>
</dbReference>
<comment type="subcellular location">
    <subcellularLocation>
        <location evidence="1">Membrane</location>
        <topology evidence="1">Single-pass membrane protein</topology>
    </subcellularLocation>
</comment>
<keyword evidence="2" id="KW-0488">Methylation</keyword>
<evidence type="ECO:0000256" key="2">
    <source>
        <dbReference type="ARBA" id="ARBA00022481"/>
    </source>
</evidence>
<comment type="caution">
    <text evidence="7">The sequence shown here is derived from an EMBL/GenBank/DDBJ whole genome shotgun (WGS) entry which is preliminary data.</text>
</comment>
<dbReference type="PRINTS" id="PR00813">
    <property type="entry name" value="BCTERIALGSPG"/>
</dbReference>
<gene>
    <name evidence="7" type="ORF">COY11_03725</name>
</gene>
<evidence type="ECO:0000313" key="7">
    <source>
        <dbReference type="EMBL" id="PIZ69875.1"/>
    </source>
</evidence>
<dbReference type="Gene3D" id="3.30.700.10">
    <property type="entry name" value="Glycoprotein, Type 4 Pilin"/>
    <property type="match status" value="1"/>
</dbReference>
<keyword evidence="3 6" id="KW-0812">Transmembrane</keyword>